<evidence type="ECO:0000313" key="3">
    <source>
        <dbReference type="Proteomes" id="UP000242949"/>
    </source>
</evidence>
<dbReference type="Proteomes" id="UP000242949">
    <property type="component" value="Unassembled WGS sequence"/>
</dbReference>
<accession>A0A1G6KEB2</accession>
<reference evidence="3" key="1">
    <citation type="submission" date="2016-09" db="EMBL/GenBank/DDBJ databases">
        <authorList>
            <person name="Varghese N."/>
            <person name="Submissions S."/>
        </authorList>
    </citation>
    <scope>NUCLEOTIDE SEQUENCE [LARGE SCALE GENOMIC DNA]</scope>
    <source>
        <strain evidence="3">S5</strain>
    </source>
</reference>
<feature type="region of interest" description="Disordered" evidence="1">
    <location>
        <begin position="1"/>
        <end position="25"/>
    </location>
</feature>
<evidence type="ECO:0000313" key="2">
    <source>
        <dbReference type="EMBL" id="SDC29284.1"/>
    </source>
</evidence>
<dbReference type="EMBL" id="FMYI01000006">
    <property type="protein sequence ID" value="SDC29284.1"/>
    <property type="molecule type" value="Genomic_DNA"/>
</dbReference>
<keyword evidence="3" id="KW-1185">Reference proteome</keyword>
<proteinExistence type="predicted"/>
<gene>
    <name evidence="2" type="ORF">SAMN05421734_10660</name>
</gene>
<organism evidence="2 3">
    <name type="scientific">Pelagirhabdus alkalitolerans</name>
    <dbReference type="NCBI Taxonomy" id="1612202"/>
    <lineage>
        <taxon>Bacteria</taxon>
        <taxon>Bacillati</taxon>
        <taxon>Bacillota</taxon>
        <taxon>Bacilli</taxon>
        <taxon>Bacillales</taxon>
        <taxon>Bacillaceae</taxon>
        <taxon>Pelagirhabdus</taxon>
    </lineage>
</organism>
<dbReference type="OrthoDB" id="2970540at2"/>
<evidence type="ECO:0008006" key="4">
    <source>
        <dbReference type="Google" id="ProtNLM"/>
    </source>
</evidence>
<sequence>MKNRPIYYIDQPTFERPSPSMQDEYKSWDADYESRRDGLPVSIKREEYEPFETVTSADEEEKDQSFEHLTIREKIDYIIPSKQSMLSFVCQFEVGNEKIEGQALSTRDGQLIIINNRTRRRQSLSIDQLKAIRIISFKS</sequence>
<dbReference type="RefSeq" id="WP_090795873.1">
    <property type="nucleotide sequence ID" value="NZ_FMYI01000006.1"/>
</dbReference>
<protein>
    <recommendedName>
        <fullName evidence="4">Spore coat protein CotO</fullName>
    </recommendedName>
</protein>
<dbReference type="AlphaFoldDB" id="A0A1G6KEB2"/>
<name>A0A1G6KEB2_9BACI</name>
<evidence type="ECO:0000256" key="1">
    <source>
        <dbReference type="SAM" id="MobiDB-lite"/>
    </source>
</evidence>